<dbReference type="PANTHER" id="PTHR11236">
    <property type="entry name" value="AMINOBENZOATE/ANTHRANILATE SYNTHASE"/>
    <property type="match status" value="1"/>
</dbReference>
<proteinExistence type="predicted"/>
<dbReference type="RefSeq" id="WP_272933106.1">
    <property type="nucleotide sequence ID" value="NZ_AP018365.1"/>
</dbReference>
<gene>
    <name evidence="8" type="ORF">RVR_7046</name>
</gene>
<dbReference type="SUPFAM" id="SSF52317">
    <property type="entry name" value="Class I glutamine amidotransferase-like"/>
    <property type="match status" value="1"/>
</dbReference>
<feature type="region of interest" description="Disordered" evidence="5">
    <location>
        <begin position="420"/>
        <end position="467"/>
    </location>
</feature>
<dbReference type="Proteomes" id="UP000595703">
    <property type="component" value="Chromosome"/>
</dbReference>
<dbReference type="EMBL" id="AP018365">
    <property type="protein sequence ID" value="BBB00128.1"/>
    <property type="molecule type" value="Genomic_DNA"/>
</dbReference>
<dbReference type="KEGG" id="arev:RVR_7046"/>
<dbReference type="InterPro" id="IPR005801">
    <property type="entry name" value="ADC_synthase"/>
</dbReference>
<dbReference type="InterPro" id="IPR015890">
    <property type="entry name" value="Chorismate_C"/>
</dbReference>
<keyword evidence="9" id="KW-1185">Reference proteome</keyword>
<evidence type="ECO:0000256" key="3">
    <source>
        <dbReference type="ARBA" id="ARBA00023239"/>
    </source>
</evidence>
<dbReference type="PROSITE" id="PS51273">
    <property type="entry name" value="GATASE_TYPE_1"/>
    <property type="match status" value="1"/>
</dbReference>
<reference evidence="8 9" key="1">
    <citation type="journal article" date="2010" name="J. Bacteriol.">
        <title>Biochemical characterization of a novel indole prenyltransferase from Streptomyces sp. SN-593.</title>
        <authorList>
            <person name="Takahashi S."/>
            <person name="Takagi H."/>
            <person name="Toyoda A."/>
            <person name="Uramoto M."/>
            <person name="Nogawa T."/>
            <person name="Ueki M."/>
            <person name="Sakaki Y."/>
            <person name="Osada H."/>
        </authorList>
    </citation>
    <scope>NUCLEOTIDE SEQUENCE [LARGE SCALE GENOMIC DNA]</scope>
    <source>
        <strain evidence="8 9">SN-593</strain>
    </source>
</reference>
<evidence type="ECO:0000259" key="7">
    <source>
        <dbReference type="Pfam" id="PF00425"/>
    </source>
</evidence>
<protein>
    <recommendedName>
        <fullName evidence="1">anthranilate synthase</fullName>
        <ecNumber evidence="1">4.1.3.27</ecNumber>
    </recommendedName>
</protein>
<keyword evidence="2" id="KW-0315">Glutamine amidotransferase</keyword>
<dbReference type="GO" id="GO:0000162">
    <property type="term" value="P:L-tryptophan biosynthetic process"/>
    <property type="evidence" value="ECO:0007669"/>
    <property type="project" value="TreeGrafter"/>
</dbReference>
<dbReference type="Pfam" id="PF00117">
    <property type="entry name" value="GATase"/>
    <property type="match status" value="1"/>
</dbReference>
<dbReference type="CDD" id="cd01743">
    <property type="entry name" value="GATase1_Anthranilate_Synthase"/>
    <property type="match status" value="1"/>
</dbReference>
<dbReference type="SUPFAM" id="SSF56322">
    <property type="entry name" value="ADC synthase"/>
    <property type="match status" value="1"/>
</dbReference>
<dbReference type="InterPro" id="IPR019999">
    <property type="entry name" value="Anth_synth_I-like"/>
</dbReference>
<reference evidence="8 9" key="2">
    <citation type="journal article" date="2011" name="J. Antibiot.">
        <title>Furaquinocins I and J: novel polyketide isoprenoid hybrid compounds from Streptomyces reveromyceticus SN-593.</title>
        <authorList>
            <person name="Panthee S."/>
            <person name="Takahashi S."/>
            <person name="Takagi H."/>
            <person name="Nogawa T."/>
            <person name="Oowada E."/>
            <person name="Uramoto M."/>
            <person name="Osada H."/>
        </authorList>
    </citation>
    <scope>NUCLEOTIDE SEQUENCE [LARGE SCALE GENOMIC DNA]</scope>
    <source>
        <strain evidence="8 9">SN-593</strain>
    </source>
</reference>
<feature type="domain" description="Chorismate-utilising enzyme C-terminal" evidence="7">
    <location>
        <begin position="151"/>
        <end position="409"/>
    </location>
</feature>
<sequence>MTAPTPQAAPSDPAAATRPAAPAADPRAMLARITAGNDGEPFALLHRPESGRPGAGPLVDLLTGPIGSHAELADLPLNAHTAPGRHELLVLMPFRQIAERGFAHVDDGTPMQAIRIEQQSSLPLDDLLAALPSSQAHPIQVRDARFDLDDEAYAETARRIVTEEIGTGAGANFVLKRTYLSRIDGWSVPAALAYYGRLLRRTSGQYWTFLVHTGERTLVGASPERHITLRRGTAVMNPISGTYRYPPGGPTAAGVLDFLADRKETNELYMVLDEELKMMSRVCEQGGQVLGPRLREMTHLAHTEYFIEGRTSHDVRDILRETLLAPTVTGSPLESACRAIARYEPEGRGYYAGVAALIGRDATGRREMDSAILIRTADIDTQGRLRMSVGATLVRDSDPAAEAVETRAKAAGLLAALHDGAAEGTGTPGGTPAGEDRGTDPAAAGAPSAAPAAAPAGAGHWTSGPAWDGRIGEIRSSLAARNEPLAPFWQAPPQSRGRRWPRLDGRRVLIIDAEDTFTAMGATLLRGLGCTAEVRRFDEPYGLDAADLVIVGPGPGDPRDTRHPKIAHLRAVTRVLADRGTPFLSVCLGHQVLSGLLGLPLIRKEVPNQGVQREVDVLGSRELVYFYNTFAAVSEADAFRARHLRPGPVQVSRDPVSGEVHALRGDGFCSLQFHPASVMTRNGHDLLGRLLSGLLDTEPAAVGAPATASRATVKR</sequence>
<reference evidence="8 9" key="4">
    <citation type="journal article" date="2020" name="Sci. Rep.">
        <title>beta-carboline chemical signals induce reveromycin production through a LuxR family regulator in Streptomyces sp. SN-593.</title>
        <authorList>
            <person name="Panthee S."/>
            <person name="Kito N."/>
            <person name="Hayashi T."/>
            <person name="Shimizu T."/>
            <person name="Ishikawa J."/>
            <person name="Hamamoto H."/>
            <person name="Osada H."/>
            <person name="Takahashi S."/>
        </authorList>
    </citation>
    <scope>NUCLEOTIDE SEQUENCE [LARGE SCALE GENOMIC DNA]</scope>
    <source>
        <strain evidence="8 9">SN-593</strain>
    </source>
</reference>
<dbReference type="InterPro" id="IPR029062">
    <property type="entry name" value="Class_I_gatase-like"/>
</dbReference>
<evidence type="ECO:0000259" key="6">
    <source>
        <dbReference type="Pfam" id="PF00117"/>
    </source>
</evidence>
<keyword evidence="3" id="KW-0456">Lyase</keyword>
<feature type="domain" description="Glutamine amidotransferase" evidence="6">
    <location>
        <begin position="509"/>
        <end position="687"/>
    </location>
</feature>
<evidence type="ECO:0000256" key="1">
    <source>
        <dbReference type="ARBA" id="ARBA00012266"/>
    </source>
</evidence>
<dbReference type="Pfam" id="PF00425">
    <property type="entry name" value="Chorismate_bind"/>
    <property type="match status" value="1"/>
</dbReference>
<dbReference type="PANTHER" id="PTHR11236:SF49">
    <property type="entry name" value="ANTHRANILATE SYNTHASE COMPONENT 1"/>
    <property type="match status" value="1"/>
</dbReference>
<evidence type="ECO:0000313" key="9">
    <source>
        <dbReference type="Proteomes" id="UP000595703"/>
    </source>
</evidence>
<evidence type="ECO:0000256" key="2">
    <source>
        <dbReference type="ARBA" id="ARBA00022962"/>
    </source>
</evidence>
<dbReference type="Gene3D" id="3.40.50.880">
    <property type="match status" value="1"/>
</dbReference>
<accession>A0A7U3UWF5</accession>
<evidence type="ECO:0000256" key="4">
    <source>
        <dbReference type="ARBA" id="ARBA00047683"/>
    </source>
</evidence>
<dbReference type="InterPro" id="IPR006221">
    <property type="entry name" value="TrpG/PapA_dom"/>
</dbReference>
<evidence type="ECO:0000313" key="8">
    <source>
        <dbReference type="EMBL" id="BBB00128.1"/>
    </source>
</evidence>
<comment type="catalytic activity">
    <reaction evidence="4">
        <text>chorismate + L-glutamine = anthranilate + pyruvate + L-glutamate + H(+)</text>
        <dbReference type="Rhea" id="RHEA:21732"/>
        <dbReference type="ChEBI" id="CHEBI:15361"/>
        <dbReference type="ChEBI" id="CHEBI:15378"/>
        <dbReference type="ChEBI" id="CHEBI:16567"/>
        <dbReference type="ChEBI" id="CHEBI:29748"/>
        <dbReference type="ChEBI" id="CHEBI:29985"/>
        <dbReference type="ChEBI" id="CHEBI:58359"/>
        <dbReference type="EC" id="4.1.3.27"/>
    </reaction>
</comment>
<reference evidence="8 9" key="3">
    <citation type="journal article" date="2011" name="Nat. Chem. Biol.">
        <title>Reveromycin A biosynthesis uses RevG and RevJ for stereospecific spiroacetal formation.</title>
        <authorList>
            <person name="Takahashi S."/>
            <person name="Toyoda A."/>
            <person name="Sekiyama Y."/>
            <person name="Takagi H."/>
            <person name="Nogawa T."/>
            <person name="Uramoto M."/>
            <person name="Suzuki R."/>
            <person name="Koshino H."/>
            <person name="Kumano T."/>
            <person name="Panthee S."/>
            <person name="Dairi T."/>
            <person name="Ishikawa J."/>
            <person name="Ikeda H."/>
            <person name="Sakaki Y."/>
            <person name="Osada H."/>
        </authorList>
    </citation>
    <scope>NUCLEOTIDE SEQUENCE [LARGE SCALE GENOMIC DNA]</scope>
    <source>
        <strain evidence="8 9">SN-593</strain>
    </source>
</reference>
<dbReference type="PRINTS" id="PR00096">
    <property type="entry name" value="GATASE"/>
</dbReference>
<dbReference type="Gene3D" id="3.60.120.10">
    <property type="entry name" value="Anthranilate synthase"/>
    <property type="match status" value="1"/>
</dbReference>
<organism evidence="8 9">
    <name type="scientific">Actinacidiphila reveromycinica</name>
    <dbReference type="NCBI Taxonomy" id="659352"/>
    <lineage>
        <taxon>Bacteria</taxon>
        <taxon>Bacillati</taxon>
        <taxon>Actinomycetota</taxon>
        <taxon>Actinomycetes</taxon>
        <taxon>Kitasatosporales</taxon>
        <taxon>Streptomycetaceae</taxon>
        <taxon>Actinacidiphila</taxon>
    </lineage>
</organism>
<feature type="region of interest" description="Disordered" evidence="5">
    <location>
        <begin position="1"/>
        <end position="25"/>
    </location>
</feature>
<dbReference type="AlphaFoldDB" id="A0A7U3UWF5"/>
<evidence type="ECO:0000256" key="5">
    <source>
        <dbReference type="SAM" id="MobiDB-lite"/>
    </source>
</evidence>
<dbReference type="GO" id="GO:0004049">
    <property type="term" value="F:anthranilate synthase activity"/>
    <property type="evidence" value="ECO:0007669"/>
    <property type="project" value="UniProtKB-EC"/>
</dbReference>
<name>A0A7U3UWF5_9ACTN</name>
<dbReference type="PRINTS" id="PR00097">
    <property type="entry name" value="ANTSNTHASEII"/>
</dbReference>
<dbReference type="InterPro" id="IPR017926">
    <property type="entry name" value="GATASE"/>
</dbReference>
<dbReference type="EC" id="4.1.3.27" evidence="1"/>
<feature type="compositionally biased region" description="Low complexity" evidence="5">
    <location>
        <begin position="441"/>
        <end position="459"/>
    </location>
</feature>